<evidence type="ECO:0000313" key="2">
    <source>
        <dbReference type="EMBL" id="GMH00792.1"/>
    </source>
</evidence>
<name>A0AAD3P7E4_NEPGR</name>
<accession>A0AAD3P7E4</accession>
<evidence type="ECO:0000256" key="1">
    <source>
        <dbReference type="SAM" id="MobiDB-lite"/>
    </source>
</evidence>
<sequence>MTSRHELPNSPDAEPASACGNYPEKQAENEGVGSRHHVILGNRTKGRGNRFRETPYRPGGLRVPLLHNGGPLHHYSHKVPRHPSGGKMVEWEKPESIFHEPRMRATILIRSRGKAIRPMAWLLQPRTG</sequence>
<gene>
    <name evidence="2" type="ORF">Nepgr_002631</name>
</gene>
<reference evidence="2" key="1">
    <citation type="submission" date="2023-05" db="EMBL/GenBank/DDBJ databases">
        <title>Nepenthes gracilis genome sequencing.</title>
        <authorList>
            <person name="Fukushima K."/>
        </authorList>
    </citation>
    <scope>NUCLEOTIDE SEQUENCE</scope>
    <source>
        <strain evidence="2">SING2019-196</strain>
    </source>
</reference>
<comment type="caution">
    <text evidence="2">The sequence shown here is derived from an EMBL/GenBank/DDBJ whole genome shotgun (WGS) entry which is preliminary data.</text>
</comment>
<proteinExistence type="predicted"/>
<organism evidence="2 3">
    <name type="scientific">Nepenthes gracilis</name>
    <name type="common">Slender pitcher plant</name>
    <dbReference type="NCBI Taxonomy" id="150966"/>
    <lineage>
        <taxon>Eukaryota</taxon>
        <taxon>Viridiplantae</taxon>
        <taxon>Streptophyta</taxon>
        <taxon>Embryophyta</taxon>
        <taxon>Tracheophyta</taxon>
        <taxon>Spermatophyta</taxon>
        <taxon>Magnoliopsida</taxon>
        <taxon>eudicotyledons</taxon>
        <taxon>Gunneridae</taxon>
        <taxon>Pentapetalae</taxon>
        <taxon>Caryophyllales</taxon>
        <taxon>Nepenthaceae</taxon>
        <taxon>Nepenthes</taxon>
    </lineage>
</organism>
<dbReference type="EMBL" id="BSYO01000002">
    <property type="protein sequence ID" value="GMH00792.1"/>
    <property type="molecule type" value="Genomic_DNA"/>
</dbReference>
<feature type="compositionally biased region" description="Basic residues" evidence="1">
    <location>
        <begin position="34"/>
        <end position="49"/>
    </location>
</feature>
<protein>
    <submittedName>
        <fullName evidence="2">Uncharacterized protein</fullName>
    </submittedName>
</protein>
<dbReference type="AlphaFoldDB" id="A0AAD3P7E4"/>
<evidence type="ECO:0000313" key="3">
    <source>
        <dbReference type="Proteomes" id="UP001279734"/>
    </source>
</evidence>
<feature type="region of interest" description="Disordered" evidence="1">
    <location>
        <begin position="1"/>
        <end position="88"/>
    </location>
</feature>
<dbReference type="Proteomes" id="UP001279734">
    <property type="component" value="Unassembled WGS sequence"/>
</dbReference>
<keyword evidence="3" id="KW-1185">Reference proteome</keyword>